<dbReference type="AlphaFoldDB" id="A0A918DMB3"/>
<keyword evidence="2" id="KW-1185">Reference proteome</keyword>
<dbReference type="Proteomes" id="UP000646523">
    <property type="component" value="Unassembled WGS sequence"/>
</dbReference>
<reference evidence="1" key="1">
    <citation type="journal article" date="2014" name="Int. J. Syst. Evol. Microbiol.">
        <title>Complete genome sequence of Corynebacterium casei LMG S-19264T (=DSM 44701T), isolated from a smear-ripened cheese.</title>
        <authorList>
            <consortium name="US DOE Joint Genome Institute (JGI-PGF)"/>
            <person name="Walter F."/>
            <person name="Albersmeier A."/>
            <person name="Kalinowski J."/>
            <person name="Ruckert C."/>
        </authorList>
    </citation>
    <scope>NUCLEOTIDE SEQUENCE</scope>
    <source>
        <strain evidence="1">CGMCC 4.7368</strain>
    </source>
</reference>
<proteinExistence type="predicted"/>
<dbReference type="EMBL" id="BMNH01000012">
    <property type="protein sequence ID" value="GGO72863.1"/>
    <property type="molecule type" value="Genomic_DNA"/>
</dbReference>
<evidence type="ECO:0000313" key="2">
    <source>
        <dbReference type="Proteomes" id="UP000646523"/>
    </source>
</evidence>
<comment type="caution">
    <text evidence="1">The sequence shown here is derived from an EMBL/GenBank/DDBJ whole genome shotgun (WGS) entry which is preliminary data.</text>
</comment>
<name>A0A918DMB3_9ACTN</name>
<reference evidence="1" key="2">
    <citation type="submission" date="2020-09" db="EMBL/GenBank/DDBJ databases">
        <authorList>
            <person name="Sun Q."/>
            <person name="Zhou Y."/>
        </authorList>
    </citation>
    <scope>NUCLEOTIDE SEQUENCE</scope>
    <source>
        <strain evidence="1">CGMCC 4.7368</strain>
    </source>
</reference>
<evidence type="ECO:0000313" key="1">
    <source>
        <dbReference type="EMBL" id="GGO72863.1"/>
    </source>
</evidence>
<accession>A0A918DMB3</accession>
<sequence length="93" mass="10012">MSNTWALGCYDEVGYTIEACDKNADGRRSGTSIDSSDGYTEVFDTDGANNGCTGESAWFAAPFPGTIYTLRAWRQNGNYGSQENPVQGTYTAS</sequence>
<organism evidence="1 2">
    <name type="scientific">Nonomuraea cavernae</name>
    <dbReference type="NCBI Taxonomy" id="2045107"/>
    <lineage>
        <taxon>Bacteria</taxon>
        <taxon>Bacillati</taxon>
        <taxon>Actinomycetota</taxon>
        <taxon>Actinomycetes</taxon>
        <taxon>Streptosporangiales</taxon>
        <taxon>Streptosporangiaceae</taxon>
        <taxon>Nonomuraea</taxon>
    </lineage>
</organism>
<protein>
    <submittedName>
        <fullName evidence="1">Uncharacterized protein</fullName>
    </submittedName>
</protein>
<gene>
    <name evidence="1" type="ORF">GCM10012289_41960</name>
</gene>